<reference evidence="2 3" key="1">
    <citation type="journal article" date="2004" name="PLoS Biol.">
        <title>Genomic insights into methanotrophy: the complete genome sequence of Methylococcus capsulatus (Bath).</title>
        <authorList>
            <person name="Ward N.L."/>
            <person name="Larsen O."/>
            <person name="Sakwa J."/>
            <person name="Bruseth L."/>
            <person name="Khouri H.M."/>
            <person name="Durkin A.S."/>
            <person name="Dimitrov G."/>
            <person name="Jiang L."/>
            <person name="Scanlan D."/>
            <person name="Kang K.H."/>
            <person name="Lewis M.R."/>
            <person name="Nelson K.E."/>
            <person name="Methe B.A."/>
            <person name="Wu M."/>
            <person name="Heidelberg J.F."/>
            <person name="Paulsen I.T."/>
            <person name="Fouts D.E."/>
            <person name="Ravel J."/>
            <person name="Tettelin H."/>
            <person name="Ren Q."/>
            <person name="Read T.D."/>
            <person name="DeBoy R.T."/>
            <person name="Seshadri R."/>
            <person name="Salzberg S.L."/>
            <person name="Jensen H.B."/>
            <person name="Birkeland N.K."/>
            <person name="Nelson W.C."/>
            <person name="Dodson R.J."/>
            <person name="Grindhaug S.H."/>
            <person name="Holt I.E."/>
            <person name="Eidhammer I."/>
            <person name="Jonasen I."/>
            <person name="Vanaken S."/>
            <person name="Utterback T.R."/>
            <person name="Feldblyum T.V."/>
            <person name="Fraser C.M."/>
            <person name="Lillehaug J.R."/>
            <person name="Eisen J.A."/>
        </authorList>
    </citation>
    <scope>NUCLEOTIDE SEQUENCE [LARGE SCALE GENOMIC DNA]</scope>
    <source>
        <strain evidence="3">ATCC 33009 / NCIMB 11132 / Bath</strain>
    </source>
</reference>
<feature type="compositionally biased region" description="Basic and acidic residues" evidence="1">
    <location>
        <begin position="89"/>
        <end position="100"/>
    </location>
</feature>
<sequence length="251" mass="26544">MKESIFSLGSSRLLSGGGRTGHAHHDRTSAGGILARHAVERKPNLAFQEPETVCPLIQADAIHGMTGTSPFTPPDRARFSAERTGSPLDLDRRVDADRPRSGIGRGGAVGGTPAEARRDPNVPIRDPSRPLSGAAASGRFRLQRRDPPPRQVRLRRPAPDRPARSRRRIRCGPSAGQAPPGRDRVAGTAAAGSLIASQGAAADSRFWPNLPARRGVSCRSGGSPDRGSLSLKKPRAQKPAFRNGAGDPVVP</sequence>
<name>Q607P0_METCA</name>
<dbReference type="AlphaFoldDB" id="Q607P0"/>
<evidence type="ECO:0000313" key="2">
    <source>
        <dbReference type="EMBL" id="AAU92013.1"/>
    </source>
</evidence>
<dbReference type="EMBL" id="AE017282">
    <property type="protein sequence ID" value="AAU92013.1"/>
    <property type="molecule type" value="Genomic_DNA"/>
</dbReference>
<organism evidence="2 3">
    <name type="scientific">Methylococcus capsulatus (strain ATCC 33009 / NCIMB 11132 / Bath)</name>
    <dbReference type="NCBI Taxonomy" id="243233"/>
    <lineage>
        <taxon>Bacteria</taxon>
        <taxon>Pseudomonadati</taxon>
        <taxon>Pseudomonadota</taxon>
        <taxon>Gammaproteobacteria</taxon>
        <taxon>Methylococcales</taxon>
        <taxon>Methylococcaceae</taxon>
        <taxon>Methylococcus</taxon>
    </lineage>
</organism>
<evidence type="ECO:0000313" key="3">
    <source>
        <dbReference type="Proteomes" id="UP000006821"/>
    </source>
</evidence>
<accession>Q607P0</accession>
<gene>
    <name evidence="2" type="ordered locus">MCA1719</name>
</gene>
<proteinExistence type="predicted"/>
<evidence type="ECO:0000256" key="1">
    <source>
        <dbReference type="SAM" id="MobiDB-lite"/>
    </source>
</evidence>
<dbReference type="STRING" id="243233.MCA1719"/>
<dbReference type="KEGG" id="mca:MCA1719"/>
<protein>
    <submittedName>
        <fullName evidence="2">Uncharacterized protein</fullName>
    </submittedName>
</protein>
<feature type="region of interest" description="Disordered" evidence="1">
    <location>
        <begin position="65"/>
        <end position="251"/>
    </location>
</feature>
<dbReference type="Proteomes" id="UP000006821">
    <property type="component" value="Chromosome"/>
</dbReference>
<dbReference type="HOGENOM" id="CLU_1106139_0_0_6"/>